<proteinExistence type="predicted"/>
<dbReference type="EMBL" id="CP013729">
    <property type="protein sequence ID" value="ALV07842.1"/>
    <property type="molecule type" value="Genomic_DNA"/>
</dbReference>
<protein>
    <submittedName>
        <fullName evidence="1">Uncharacterized protein</fullName>
    </submittedName>
</protein>
<sequence length="58" mass="6165">MSMNVGTTERLLRVGAGSALILAAGMAWIGPWGFLGLVPLVTGLTGYCPLYTLLRRKT</sequence>
<dbReference type="InterPro" id="IPR021309">
    <property type="entry name" value="YgaP-like_TM"/>
</dbReference>
<dbReference type="Pfam" id="PF11127">
    <property type="entry name" value="YgaP-like_TM"/>
    <property type="match status" value="1"/>
</dbReference>
<dbReference type="Proteomes" id="UP000060699">
    <property type="component" value="Chromosome"/>
</dbReference>
<accession>A0A0U3LN24</accession>
<name>A0A0U3LN24_9BURK</name>
<dbReference type="AlphaFoldDB" id="A0A0U3LN24"/>
<organism evidence="1 2">
    <name type="scientific">Roseateles depolymerans</name>
    <dbReference type="NCBI Taxonomy" id="76731"/>
    <lineage>
        <taxon>Bacteria</taxon>
        <taxon>Pseudomonadati</taxon>
        <taxon>Pseudomonadota</taxon>
        <taxon>Betaproteobacteria</taxon>
        <taxon>Burkholderiales</taxon>
        <taxon>Sphaerotilaceae</taxon>
        <taxon>Roseateles</taxon>
    </lineage>
</organism>
<dbReference type="STRING" id="76731.RD2015_3385"/>
<dbReference type="KEGG" id="rdp:RD2015_3385"/>
<gene>
    <name evidence="1" type="ORF">RD2015_3385</name>
</gene>
<dbReference type="OrthoDB" id="9804804at2"/>
<dbReference type="RefSeq" id="WP_083525723.1">
    <property type="nucleotide sequence ID" value="NZ_CP013729.1"/>
</dbReference>
<keyword evidence="2" id="KW-1185">Reference proteome</keyword>
<reference evidence="1 2" key="1">
    <citation type="submission" date="2015-12" db="EMBL/GenBank/DDBJ databases">
        <title>Complete genome of Roseateles depolymerans KCTC 42856.</title>
        <authorList>
            <person name="Kim K.M."/>
        </authorList>
    </citation>
    <scope>NUCLEOTIDE SEQUENCE [LARGE SCALE GENOMIC DNA]</scope>
    <source>
        <strain evidence="1 2">KCTC 42856</strain>
    </source>
</reference>
<evidence type="ECO:0000313" key="2">
    <source>
        <dbReference type="Proteomes" id="UP000060699"/>
    </source>
</evidence>
<evidence type="ECO:0000313" key="1">
    <source>
        <dbReference type="EMBL" id="ALV07842.1"/>
    </source>
</evidence>